<feature type="coiled-coil region" evidence="1">
    <location>
        <begin position="23"/>
        <end position="50"/>
    </location>
</feature>
<sequence length="340" mass="38656">MKKHWVYFFSLLFGVLILAGCGAKSEEDVIEDLQKKAETLEGYKMEAKMTLTMGTDPQEYEVEIWHNRPDYYRVNMKNAKRDQSQMILKNKEGVFVLTPALKKSFKFQSEWPNNSSQPYLYESLVNDVVEDADAKMTETKEHYVFEAKTRYQYNKMMPIQEITFDKKTLAPVQVKIMDQDRNVMLAVEFSDAKFDASFDEGSFDLNRNMTSAEMEMPVTTTNEQTDGSFTIKIPTAELPGTSLVDEEEISTANGTRIVMTYDGEKSFTLMQEKVTVLDAASMTPTFIDGDPVDLGFTIGALTDRSIMWTDGSVEYMIASNNLTKEEMVMLAKSMQGTVSK</sequence>
<keyword evidence="3" id="KW-1185">Reference proteome</keyword>
<dbReference type="PANTHER" id="PTHR37507">
    <property type="entry name" value="SPORULATION PROTEIN YDCC"/>
    <property type="match status" value="1"/>
</dbReference>
<dbReference type="PANTHER" id="PTHR37507:SF2">
    <property type="entry name" value="SPORULATION PROTEIN YDCC"/>
    <property type="match status" value="1"/>
</dbReference>
<evidence type="ECO:0000313" key="2">
    <source>
        <dbReference type="EMBL" id="WAA09247.1"/>
    </source>
</evidence>
<dbReference type="Proteomes" id="UP001164718">
    <property type="component" value="Chromosome"/>
</dbReference>
<dbReference type="InterPro" id="IPR029046">
    <property type="entry name" value="LolA/LolB/LppX"/>
</dbReference>
<evidence type="ECO:0000313" key="3">
    <source>
        <dbReference type="Proteomes" id="UP001164718"/>
    </source>
</evidence>
<keyword evidence="1" id="KW-0175">Coiled coil</keyword>
<dbReference type="SUPFAM" id="SSF89392">
    <property type="entry name" value="Prokaryotic lipoproteins and lipoprotein localization factors"/>
    <property type="match status" value="1"/>
</dbReference>
<dbReference type="EMBL" id="CP106878">
    <property type="protein sequence ID" value="WAA09247.1"/>
    <property type="molecule type" value="Genomic_DNA"/>
</dbReference>
<dbReference type="RefSeq" id="WP_275417029.1">
    <property type="nucleotide sequence ID" value="NZ_CP106878.1"/>
</dbReference>
<keyword evidence="2" id="KW-0449">Lipoprotein</keyword>
<gene>
    <name evidence="2" type="ORF">OE104_11815</name>
</gene>
<organism evidence="2 3">
    <name type="scientific">Fervidibacillus albus</name>
    <dbReference type="NCBI Taxonomy" id="2980026"/>
    <lineage>
        <taxon>Bacteria</taxon>
        <taxon>Bacillati</taxon>
        <taxon>Bacillota</taxon>
        <taxon>Bacilli</taxon>
        <taxon>Bacillales</taxon>
        <taxon>Bacillaceae</taxon>
        <taxon>Fervidibacillus</taxon>
    </lineage>
</organism>
<dbReference type="AlphaFoldDB" id="A0A9E8LTH7"/>
<proteinExistence type="predicted"/>
<accession>A0A9E8LTH7</accession>
<dbReference type="KEGG" id="faf:OE104_11815"/>
<dbReference type="Gene3D" id="2.50.20.10">
    <property type="entry name" value="Lipoprotein localisation LolA/LolB/LppX"/>
    <property type="match status" value="1"/>
</dbReference>
<name>A0A9E8LTH7_9BACI</name>
<dbReference type="PROSITE" id="PS51257">
    <property type="entry name" value="PROKAR_LIPOPROTEIN"/>
    <property type="match status" value="1"/>
</dbReference>
<evidence type="ECO:0000256" key="1">
    <source>
        <dbReference type="SAM" id="Coils"/>
    </source>
</evidence>
<dbReference type="InterPro" id="IPR052944">
    <property type="entry name" value="Sporulation_related"/>
</dbReference>
<reference evidence="2" key="1">
    <citation type="submission" date="2022-09" db="EMBL/GenBank/DDBJ databases">
        <title>Complete Genomes of Fervidibacillus albus and Fervidibacillus halotolerans isolated from tidal flat sediments.</title>
        <authorList>
            <person name="Kwon K.K."/>
            <person name="Yang S.-H."/>
            <person name="Park M.J."/>
            <person name="Oh H.-M."/>
        </authorList>
    </citation>
    <scope>NUCLEOTIDE SEQUENCE</scope>
    <source>
        <strain evidence="2">MEBiC13591</strain>
    </source>
</reference>
<protein>
    <submittedName>
        <fullName evidence="2">Outer membrane lipoprotein carrier protein LolA</fullName>
    </submittedName>
</protein>